<comment type="caution">
    <text evidence="1">The sequence shown here is derived from an EMBL/GenBank/DDBJ whole genome shotgun (WGS) entry which is preliminary data.</text>
</comment>
<dbReference type="AlphaFoldDB" id="A0AAV7HWW8"/>
<reference evidence="1 2" key="1">
    <citation type="journal article" date="2021" name="J. Hered.">
        <title>A chromosome-level genome assembly of the parasitoid wasp, Cotesia glomerata (Hymenoptera: Braconidae).</title>
        <authorList>
            <person name="Pinto B.J."/>
            <person name="Weis J.J."/>
            <person name="Gamble T."/>
            <person name="Ode P.J."/>
            <person name="Paul R."/>
            <person name="Zaspel J.M."/>
        </authorList>
    </citation>
    <scope>NUCLEOTIDE SEQUENCE [LARGE SCALE GENOMIC DNA]</scope>
    <source>
        <strain evidence="1">CgM1</strain>
    </source>
</reference>
<accession>A0AAV7HWW8</accession>
<gene>
    <name evidence="1" type="ORF">KQX54_007824</name>
</gene>
<name>A0AAV7HWW8_COTGL</name>
<sequence>MMQIRGMKMKRESVGLKNPVWLTLYITLRLGITEYRVESIHTTTEPDANLCFAESLGQRVNARRRGQRQRRLRNRAGFGMGDGRWEMRKERGKFTTPL</sequence>
<keyword evidence="2" id="KW-1185">Reference proteome</keyword>
<evidence type="ECO:0000313" key="2">
    <source>
        <dbReference type="Proteomes" id="UP000826195"/>
    </source>
</evidence>
<organism evidence="1 2">
    <name type="scientific">Cotesia glomerata</name>
    <name type="common">Lepidopteran parasitic wasp</name>
    <name type="synonym">Apanteles glomeratus</name>
    <dbReference type="NCBI Taxonomy" id="32391"/>
    <lineage>
        <taxon>Eukaryota</taxon>
        <taxon>Metazoa</taxon>
        <taxon>Ecdysozoa</taxon>
        <taxon>Arthropoda</taxon>
        <taxon>Hexapoda</taxon>
        <taxon>Insecta</taxon>
        <taxon>Pterygota</taxon>
        <taxon>Neoptera</taxon>
        <taxon>Endopterygota</taxon>
        <taxon>Hymenoptera</taxon>
        <taxon>Apocrita</taxon>
        <taxon>Ichneumonoidea</taxon>
        <taxon>Braconidae</taxon>
        <taxon>Microgastrinae</taxon>
        <taxon>Cotesia</taxon>
    </lineage>
</organism>
<evidence type="ECO:0000313" key="1">
    <source>
        <dbReference type="EMBL" id="KAH0539747.1"/>
    </source>
</evidence>
<dbReference type="Proteomes" id="UP000826195">
    <property type="component" value="Unassembled WGS sequence"/>
</dbReference>
<dbReference type="EMBL" id="JAHXZJ010002609">
    <property type="protein sequence ID" value="KAH0539747.1"/>
    <property type="molecule type" value="Genomic_DNA"/>
</dbReference>
<protein>
    <submittedName>
        <fullName evidence="1">Uncharacterized protein</fullName>
    </submittedName>
</protein>
<proteinExistence type="predicted"/>